<reference evidence="1" key="2">
    <citation type="submission" date="2017-11" db="EMBL/GenBank/DDBJ databases">
        <title>Coralsnake Venomics: Analyses of Venom Gland Transcriptomes and Proteomes of Six Brazilian Taxa.</title>
        <authorList>
            <person name="Aird S.D."/>
            <person name="Jorge da Silva N."/>
            <person name="Qiu L."/>
            <person name="Villar-Briones A."/>
            <person name="Aparecida-Saddi V."/>
            <person name="Campos-Telles M.P."/>
            <person name="Grau M."/>
            <person name="Mikheyev A.S."/>
        </authorList>
    </citation>
    <scope>NUCLEOTIDE SEQUENCE</scope>
    <source>
        <tissue evidence="1">Venom_gland</tissue>
    </source>
</reference>
<accession>A0A2D4M4N4</accession>
<dbReference type="AlphaFoldDB" id="A0A2D4M4N4"/>
<proteinExistence type="predicted"/>
<sequence>MDETGPATVLGNIYFAKIIETKSLSTQNNIILTAKFCLGGRKFRTFLFQSQSSGTLVFRFALKCWKLSFQVQISNLNILYILFYNGACEKVMEMKVQIKAEMYI</sequence>
<name>A0A2D4M4N4_9SAUR</name>
<evidence type="ECO:0000313" key="1">
    <source>
        <dbReference type="EMBL" id="LAB27933.1"/>
    </source>
</evidence>
<organism evidence="1">
    <name type="scientific">Micrurus spixii</name>
    <name type="common">Amazon coral snake</name>
    <dbReference type="NCBI Taxonomy" id="129469"/>
    <lineage>
        <taxon>Eukaryota</taxon>
        <taxon>Metazoa</taxon>
        <taxon>Chordata</taxon>
        <taxon>Craniata</taxon>
        <taxon>Vertebrata</taxon>
        <taxon>Euteleostomi</taxon>
        <taxon>Lepidosauria</taxon>
        <taxon>Squamata</taxon>
        <taxon>Bifurcata</taxon>
        <taxon>Unidentata</taxon>
        <taxon>Episquamata</taxon>
        <taxon>Toxicofera</taxon>
        <taxon>Serpentes</taxon>
        <taxon>Colubroidea</taxon>
        <taxon>Elapidae</taxon>
        <taxon>Elapinae</taxon>
        <taxon>Micrurus</taxon>
    </lineage>
</organism>
<protein>
    <submittedName>
        <fullName evidence="1">Uncharacterized protein</fullName>
    </submittedName>
</protein>
<reference evidence="1" key="1">
    <citation type="submission" date="2017-07" db="EMBL/GenBank/DDBJ databases">
        <authorList>
            <person name="Mikheyev A."/>
            <person name="Grau M."/>
        </authorList>
    </citation>
    <scope>NUCLEOTIDE SEQUENCE</scope>
    <source>
        <tissue evidence="1">Venom_gland</tissue>
    </source>
</reference>
<dbReference type="EMBL" id="IACM01068061">
    <property type="protein sequence ID" value="LAB27933.1"/>
    <property type="molecule type" value="Transcribed_RNA"/>
</dbReference>